<comment type="catalytic activity">
    <reaction evidence="4">
        <text>a 1-acyl-sn-glycero-3-phosphate + an acyl-CoA = a 1,2-diacyl-sn-glycero-3-phosphate + CoA</text>
        <dbReference type="Rhea" id="RHEA:19709"/>
        <dbReference type="ChEBI" id="CHEBI:57287"/>
        <dbReference type="ChEBI" id="CHEBI:57970"/>
        <dbReference type="ChEBI" id="CHEBI:58342"/>
        <dbReference type="ChEBI" id="CHEBI:58608"/>
        <dbReference type="EC" id="2.3.1.51"/>
    </reaction>
</comment>
<evidence type="ECO:0000259" key="5">
    <source>
        <dbReference type="SMART" id="SM00563"/>
    </source>
</evidence>
<keyword evidence="3 4" id="KW-0012">Acyltransferase</keyword>
<keyword evidence="7" id="KW-1185">Reference proteome</keyword>
<dbReference type="EC" id="2.3.1.51" evidence="4"/>
<dbReference type="EMBL" id="SRIB01000009">
    <property type="protein sequence ID" value="TFZ39778.1"/>
    <property type="molecule type" value="Genomic_DNA"/>
</dbReference>
<evidence type="ECO:0000313" key="6">
    <source>
        <dbReference type="EMBL" id="TFZ39778.1"/>
    </source>
</evidence>
<dbReference type="SMART" id="SM00563">
    <property type="entry name" value="PlsC"/>
    <property type="match status" value="1"/>
</dbReference>
<comment type="domain">
    <text evidence="4">The HXXXXD motif is essential for acyltransferase activity and may constitute the binding site for the phosphate moiety of the glycerol-3-phosphate.</text>
</comment>
<proteinExistence type="inferred from homology"/>
<sequence length="192" mass="22288">MFYNFAKGIVFIFQKLFFRIEIYGKENIPMSGRLILCSNHHSNWDPVTLAVFFPRQVHWMAKKELFKNKIFAKLLFSLGVFPVDREGNDLTAIKKSLRILKEERVLGIFPEGTRVKYFNDDFIKSGLALIAVKSQSPVLPVYSEGNYKLFSKIKIIIGHPIYIELEDNVKLSNEKYTEISKDIMRKVYELGG</sequence>
<dbReference type="Proteomes" id="UP000298381">
    <property type="component" value="Unassembled WGS sequence"/>
</dbReference>
<dbReference type="GO" id="GO:0003841">
    <property type="term" value="F:1-acylglycerol-3-phosphate O-acyltransferase activity"/>
    <property type="evidence" value="ECO:0007669"/>
    <property type="project" value="UniProtKB-UniRule"/>
</dbReference>
<dbReference type="GO" id="GO:0006654">
    <property type="term" value="P:phosphatidic acid biosynthetic process"/>
    <property type="evidence" value="ECO:0007669"/>
    <property type="project" value="TreeGrafter"/>
</dbReference>
<keyword evidence="4" id="KW-1208">Phospholipid metabolism</keyword>
<dbReference type="AlphaFoldDB" id="A0A4Z0D368"/>
<keyword evidence="4" id="KW-0594">Phospholipid biosynthesis</keyword>
<feature type="domain" description="Phospholipid/glycerol acyltransferase" evidence="5">
    <location>
        <begin position="34"/>
        <end position="146"/>
    </location>
</feature>
<evidence type="ECO:0000313" key="7">
    <source>
        <dbReference type="Proteomes" id="UP000298381"/>
    </source>
</evidence>
<dbReference type="RefSeq" id="WP_135271330.1">
    <property type="nucleotide sequence ID" value="NZ_SRIB01000009.1"/>
</dbReference>
<comment type="similarity">
    <text evidence="1 4">Belongs to the 1-acyl-sn-glycerol-3-phosphate acyltransferase family.</text>
</comment>
<dbReference type="InterPro" id="IPR004552">
    <property type="entry name" value="AGP_acyltrans"/>
</dbReference>
<name>A0A4Z0D368_9FIRM</name>
<comment type="caution">
    <text evidence="6">The sequence shown here is derived from an EMBL/GenBank/DDBJ whole genome shotgun (WGS) entry which is preliminary data.</text>
</comment>
<dbReference type="InterPro" id="IPR002123">
    <property type="entry name" value="Plipid/glycerol_acylTrfase"/>
</dbReference>
<accession>A0A4Z0D368</accession>
<dbReference type="CDD" id="cd07989">
    <property type="entry name" value="LPLAT_AGPAT-like"/>
    <property type="match status" value="1"/>
</dbReference>
<evidence type="ECO:0000256" key="2">
    <source>
        <dbReference type="ARBA" id="ARBA00022679"/>
    </source>
</evidence>
<evidence type="ECO:0000256" key="4">
    <source>
        <dbReference type="RuleBase" id="RU361267"/>
    </source>
</evidence>
<evidence type="ECO:0000256" key="1">
    <source>
        <dbReference type="ARBA" id="ARBA00008655"/>
    </source>
</evidence>
<dbReference type="PANTHER" id="PTHR10434">
    <property type="entry name" value="1-ACYL-SN-GLYCEROL-3-PHOSPHATE ACYLTRANSFERASE"/>
    <property type="match status" value="1"/>
</dbReference>
<protein>
    <recommendedName>
        <fullName evidence="4">1-acyl-sn-glycerol-3-phosphate acyltransferase</fullName>
        <ecNumber evidence="4">2.3.1.51</ecNumber>
    </recommendedName>
</protein>
<reference evidence="6 7" key="1">
    <citation type="submission" date="2019-03" db="EMBL/GenBank/DDBJ databases">
        <title>Draft genome sequence data and analysis of a Fermenting Bacterium, Soehngenia longevitae strain 1933PT, isolated from petroleum reservoir in Azerbaijan.</title>
        <authorList>
            <person name="Grouzdev D.S."/>
            <person name="Bidzhieva S.K."/>
            <person name="Sokolova D.S."/>
            <person name="Tourova T.P."/>
            <person name="Poltaraus A.B."/>
            <person name="Nazina T.N."/>
        </authorList>
    </citation>
    <scope>NUCLEOTIDE SEQUENCE [LARGE SCALE GENOMIC DNA]</scope>
    <source>
        <strain evidence="6 7">1933P</strain>
    </source>
</reference>
<keyword evidence="4" id="KW-0444">Lipid biosynthesis</keyword>
<evidence type="ECO:0000256" key="3">
    <source>
        <dbReference type="ARBA" id="ARBA00023315"/>
    </source>
</evidence>
<dbReference type="PANTHER" id="PTHR10434:SF11">
    <property type="entry name" value="1-ACYL-SN-GLYCEROL-3-PHOSPHATE ACYLTRANSFERASE"/>
    <property type="match status" value="1"/>
</dbReference>
<gene>
    <name evidence="6" type="ORF">E4100_07020</name>
</gene>
<organism evidence="6 7">
    <name type="scientific">Soehngenia longivitae</name>
    <dbReference type="NCBI Taxonomy" id="2562294"/>
    <lineage>
        <taxon>Bacteria</taxon>
        <taxon>Bacillati</taxon>
        <taxon>Bacillota</taxon>
        <taxon>Tissierellia</taxon>
        <taxon>Tissierellales</taxon>
        <taxon>Tissierellaceae</taxon>
        <taxon>Soehngenia</taxon>
    </lineage>
</organism>
<dbReference type="NCBIfam" id="TIGR00530">
    <property type="entry name" value="AGP_acyltrn"/>
    <property type="match status" value="1"/>
</dbReference>
<dbReference type="SUPFAM" id="SSF69593">
    <property type="entry name" value="Glycerol-3-phosphate (1)-acyltransferase"/>
    <property type="match status" value="1"/>
</dbReference>
<keyword evidence="4" id="KW-0443">Lipid metabolism</keyword>
<keyword evidence="2 4" id="KW-0808">Transferase</keyword>
<dbReference type="GO" id="GO:0016020">
    <property type="term" value="C:membrane"/>
    <property type="evidence" value="ECO:0007669"/>
    <property type="project" value="InterPro"/>
</dbReference>
<dbReference type="OrthoDB" id="9803035at2"/>
<dbReference type="Pfam" id="PF01553">
    <property type="entry name" value="Acyltransferase"/>
    <property type="match status" value="1"/>
</dbReference>